<dbReference type="AlphaFoldDB" id="A0A412AYB4"/>
<proteinExistence type="predicted"/>
<dbReference type="Proteomes" id="UP000284751">
    <property type="component" value="Unassembled WGS sequence"/>
</dbReference>
<name>A0A412AYB4_9FIRM</name>
<protein>
    <submittedName>
        <fullName evidence="1">Uncharacterized protein</fullName>
    </submittedName>
</protein>
<gene>
    <name evidence="1" type="ORF">DWY99_05860</name>
</gene>
<organism evidence="1 2">
    <name type="scientific">[Clostridium] leptum</name>
    <dbReference type="NCBI Taxonomy" id="1535"/>
    <lineage>
        <taxon>Bacteria</taxon>
        <taxon>Bacillati</taxon>
        <taxon>Bacillota</taxon>
        <taxon>Clostridia</taxon>
        <taxon>Eubacteriales</taxon>
        <taxon>Oscillospiraceae</taxon>
        <taxon>Oscillospiraceae incertae sedis</taxon>
    </lineage>
</organism>
<reference evidence="1 2" key="1">
    <citation type="submission" date="2018-08" db="EMBL/GenBank/DDBJ databases">
        <title>A genome reference for cultivated species of the human gut microbiota.</title>
        <authorList>
            <person name="Zou Y."/>
            <person name="Xue W."/>
            <person name="Luo G."/>
        </authorList>
    </citation>
    <scope>NUCLEOTIDE SEQUENCE [LARGE SCALE GENOMIC DNA]</scope>
    <source>
        <strain evidence="1 2">AF28-26</strain>
    </source>
</reference>
<sequence>MSRQNPDREKTEEIRLLDRRRSAFYRISKTEPFLSVENIKILPSSALSKRKTGIPPKKDAARVLPQVAPFFDVY</sequence>
<dbReference type="EMBL" id="QRTC01000017">
    <property type="protein sequence ID" value="RGQ41536.1"/>
    <property type="molecule type" value="Genomic_DNA"/>
</dbReference>
<evidence type="ECO:0000313" key="1">
    <source>
        <dbReference type="EMBL" id="RGQ41536.1"/>
    </source>
</evidence>
<evidence type="ECO:0000313" key="2">
    <source>
        <dbReference type="Proteomes" id="UP000284751"/>
    </source>
</evidence>
<comment type="caution">
    <text evidence="1">The sequence shown here is derived from an EMBL/GenBank/DDBJ whole genome shotgun (WGS) entry which is preliminary data.</text>
</comment>
<accession>A0A412AYB4</accession>